<name>A0A1F5Z5F7_9BACT</name>
<dbReference type="EC" id="4.2.1.11" evidence="4"/>
<keyword evidence="6" id="KW-0964">Secreted</keyword>
<dbReference type="InterPro" id="IPR020809">
    <property type="entry name" value="Enolase_CS"/>
</dbReference>
<gene>
    <name evidence="12" type="ORF">A2872_02980</name>
</gene>
<dbReference type="PANTHER" id="PTHR11902">
    <property type="entry name" value="ENOLASE"/>
    <property type="match status" value="1"/>
</dbReference>
<evidence type="ECO:0000256" key="3">
    <source>
        <dbReference type="ARBA" id="ARBA00009604"/>
    </source>
</evidence>
<dbReference type="InterPro" id="IPR000941">
    <property type="entry name" value="Enolase"/>
</dbReference>
<evidence type="ECO:0000259" key="10">
    <source>
        <dbReference type="SMART" id="SM01192"/>
    </source>
</evidence>
<dbReference type="InterPro" id="IPR029017">
    <property type="entry name" value="Enolase-like_N"/>
</dbReference>
<dbReference type="GO" id="GO:0006096">
    <property type="term" value="P:glycolytic process"/>
    <property type="evidence" value="ECO:0007669"/>
    <property type="project" value="UniProtKB-UniPathway"/>
</dbReference>
<dbReference type="UniPathway" id="UPA00109">
    <property type="reaction ID" value="UER00187"/>
</dbReference>
<dbReference type="InterPro" id="IPR020811">
    <property type="entry name" value="Enolase_N"/>
</dbReference>
<evidence type="ECO:0000259" key="11">
    <source>
        <dbReference type="SMART" id="SM01193"/>
    </source>
</evidence>
<organism evidence="12 13">
    <name type="scientific">Candidatus Gottesmanbacteria bacterium RIFCSPHIGHO2_01_FULL_42_12</name>
    <dbReference type="NCBI Taxonomy" id="1798377"/>
    <lineage>
        <taxon>Bacteria</taxon>
        <taxon>Candidatus Gottesmaniibacteriota</taxon>
    </lineage>
</organism>
<evidence type="ECO:0000256" key="1">
    <source>
        <dbReference type="ARBA" id="ARBA00001946"/>
    </source>
</evidence>
<evidence type="ECO:0000313" key="12">
    <source>
        <dbReference type="EMBL" id="OGG07407.1"/>
    </source>
</evidence>
<dbReference type="SMART" id="SM01192">
    <property type="entry name" value="Enolase_C"/>
    <property type="match status" value="1"/>
</dbReference>
<dbReference type="Pfam" id="PF00113">
    <property type="entry name" value="Enolase_C"/>
    <property type="match status" value="2"/>
</dbReference>
<keyword evidence="7" id="KW-0460">Magnesium</keyword>
<comment type="caution">
    <text evidence="12">The sequence shown here is derived from an EMBL/GenBank/DDBJ whole genome shotgun (WGS) entry which is preliminary data.</text>
</comment>
<proteinExistence type="inferred from homology"/>
<dbReference type="SUPFAM" id="SSF51604">
    <property type="entry name" value="Enolase C-terminal domain-like"/>
    <property type="match status" value="1"/>
</dbReference>
<evidence type="ECO:0000256" key="9">
    <source>
        <dbReference type="ARBA" id="ARBA00023239"/>
    </source>
</evidence>
<dbReference type="SUPFAM" id="SSF54826">
    <property type="entry name" value="Enolase N-terminal domain-like"/>
    <property type="match status" value="1"/>
</dbReference>
<keyword evidence="9" id="KW-0456">Lyase</keyword>
<dbReference type="Pfam" id="PF03952">
    <property type="entry name" value="Enolase_N"/>
    <property type="match status" value="1"/>
</dbReference>
<reference evidence="12 13" key="1">
    <citation type="journal article" date="2016" name="Nat. Commun.">
        <title>Thousands of microbial genomes shed light on interconnected biogeochemical processes in an aquifer system.</title>
        <authorList>
            <person name="Anantharaman K."/>
            <person name="Brown C.T."/>
            <person name="Hug L.A."/>
            <person name="Sharon I."/>
            <person name="Castelle C.J."/>
            <person name="Probst A.J."/>
            <person name="Thomas B.C."/>
            <person name="Singh A."/>
            <person name="Wilkins M.J."/>
            <person name="Karaoz U."/>
            <person name="Brodie E.L."/>
            <person name="Williams K.H."/>
            <person name="Hubbard S.S."/>
            <person name="Banfield J.F."/>
        </authorList>
    </citation>
    <scope>NUCLEOTIDE SEQUENCE [LARGE SCALE GENOMIC DNA]</scope>
</reference>
<dbReference type="Gene3D" id="3.20.20.120">
    <property type="entry name" value="Enolase-like C-terminal domain"/>
    <property type="match status" value="2"/>
</dbReference>
<comment type="cofactor">
    <cofactor evidence="1">
        <name>Mg(2+)</name>
        <dbReference type="ChEBI" id="CHEBI:18420"/>
    </cofactor>
</comment>
<dbReference type="STRING" id="1798377.A2872_02980"/>
<feature type="domain" description="Enolase C-terminal TIM barrel" evidence="10">
    <location>
        <begin position="107"/>
        <end position="349"/>
    </location>
</feature>
<dbReference type="EMBL" id="MFJG01000006">
    <property type="protein sequence ID" value="OGG07407.1"/>
    <property type="molecule type" value="Genomic_DNA"/>
</dbReference>
<evidence type="ECO:0000313" key="13">
    <source>
        <dbReference type="Proteomes" id="UP000178681"/>
    </source>
</evidence>
<dbReference type="PANTHER" id="PTHR11902:SF1">
    <property type="entry name" value="ENOLASE"/>
    <property type="match status" value="1"/>
</dbReference>
<protein>
    <recommendedName>
        <fullName evidence="5">Enolase</fullName>
        <ecNumber evidence="4">4.2.1.11</ecNumber>
    </recommendedName>
</protein>
<sequence>MRIKNITARKILASLGDYTIEATLTFEDGSISTASVPAGVSAGKYEIKKVPTDEAINEVSRILAICQNRDWDQENLDREISNHGFGGNSTLSVSAAFFKASHQNNELKSLPKLMLLLFEGGEHGDKAHITIQEFMIIEDSVSQASEDFAKLQYYLKQNGIETTVGAEGGFSPSTLNNIEVIKTIQKVFPNKSIALDVADSFKTGEPLDYFDLINNYNIASIEDPYAEDSWDKWVEFNSLYNDRIMVVGDDLTVTNALRIKEAVGQRAINAVIIKPNQIGTITGALEAVKAARDNNLKVIVSHRGEETNDAWIADFAVFCQADFVKFGGLDRGERIAKYNRLLELSAKLS</sequence>
<evidence type="ECO:0000256" key="7">
    <source>
        <dbReference type="ARBA" id="ARBA00022842"/>
    </source>
</evidence>
<evidence type="ECO:0000256" key="4">
    <source>
        <dbReference type="ARBA" id="ARBA00012058"/>
    </source>
</evidence>
<dbReference type="PROSITE" id="PS00164">
    <property type="entry name" value="ENOLASE"/>
    <property type="match status" value="1"/>
</dbReference>
<dbReference type="GO" id="GO:0000015">
    <property type="term" value="C:phosphopyruvate hydratase complex"/>
    <property type="evidence" value="ECO:0007669"/>
    <property type="project" value="InterPro"/>
</dbReference>
<dbReference type="InterPro" id="IPR020810">
    <property type="entry name" value="Enolase_C"/>
</dbReference>
<evidence type="ECO:0000256" key="5">
    <source>
        <dbReference type="ARBA" id="ARBA00017068"/>
    </source>
</evidence>
<evidence type="ECO:0000256" key="2">
    <source>
        <dbReference type="ARBA" id="ARBA00005031"/>
    </source>
</evidence>
<dbReference type="SMART" id="SM01193">
    <property type="entry name" value="Enolase_N"/>
    <property type="match status" value="1"/>
</dbReference>
<dbReference type="AlphaFoldDB" id="A0A1F5Z5F7"/>
<comment type="pathway">
    <text evidence="2">Carbohydrate degradation; glycolysis; pyruvate from D-glyceraldehyde 3-phosphate: step 4/5.</text>
</comment>
<accession>A0A1F5Z5F7</accession>
<keyword evidence="8" id="KW-0324">Glycolysis</keyword>
<dbReference type="Proteomes" id="UP000178681">
    <property type="component" value="Unassembled WGS sequence"/>
</dbReference>
<evidence type="ECO:0000256" key="8">
    <source>
        <dbReference type="ARBA" id="ARBA00023152"/>
    </source>
</evidence>
<dbReference type="GO" id="GO:0000287">
    <property type="term" value="F:magnesium ion binding"/>
    <property type="evidence" value="ECO:0007669"/>
    <property type="project" value="InterPro"/>
</dbReference>
<dbReference type="GO" id="GO:0004634">
    <property type="term" value="F:phosphopyruvate hydratase activity"/>
    <property type="evidence" value="ECO:0007669"/>
    <property type="project" value="UniProtKB-EC"/>
</dbReference>
<dbReference type="InterPro" id="IPR036849">
    <property type="entry name" value="Enolase-like_C_sf"/>
</dbReference>
<feature type="domain" description="Enolase N-terminal" evidence="11">
    <location>
        <begin position="3"/>
        <end position="110"/>
    </location>
</feature>
<dbReference type="Gene3D" id="3.30.390.10">
    <property type="entry name" value="Enolase-like, N-terminal domain"/>
    <property type="match status" value="1"/>
</dbReference>
<comment type="similarity">
    <text evidence="3">Belongs to the enolase family.</text>
</comment>
<evidence type="ECO:0000256" key="6">
    <source>
        <dbReference type="ARBA" id="ARBA00022525"/>
    </source>
</evidence>